<accession>A0A8S5T147</accession>
<organism evidence="1">
    <name type="scientific">Myoviridae sp. ctp4Q36</name>
    <dbReference type="NCBI Taxonomy" id="2827708"/>
    <lineage>
        <taxon>Viruses</taxon>
        <taxon>Duplodnaviria</taxon>
        <taxon>Heunggongvirae</taxon>
        <taxon>Uroviricota</taxon>
        <taxon>Caudoviricetes</taxon>
    </lineage>
</organism>
<reference evidence="1" key="1">
    <citation type="journal article" date="2021" name="Proc. Natl. Acad. Sci. U.S.A.">
        <title>A Catalog of Tens of Thousands of Viruses from Human Metagenomes Reveals Hidden Associations with Chronic Diseases.</title>
        <authorList>
            <person name="Tisza M.J."/>
            <person name="Buck C.B."/>
        </authorList>
    </citation>
    <scope>NUCLEOTIDE SEQUENCE</scope>
    <source>
        <strain evidence="1">Ctp4Q36</strain>
    </source>
</reference>
<protein>
    <submittedName>
        <fullName evidence="1">Uncharacterized protein</fullName>
    </submittedName>
</protein>
<proteinExistence type="predicted"/>
<dbReference type="EMBL" id="BK032725">
    <property type="protein sequence ID" value="DAF56993.1"/>
    <property type="molecule type" value="Genomic_DNA"/>
</dbReference>
<sequence>MRLHVLAEVEVKEYEVGVLRQKLAGFGAYLNENTYGGDVFGLNYCIEYNGDHEIGISVMDIIESYKFHYLVAYLADSHGITELLKKQD</sequence>
<evidence type="ECO:0000313" key="1">
    <source>
        <dbReference type="EMBL" id="DAF56993.1"/>
    </source>
</evidence>
<name>A0A8S5T147_9CAUD</name>